<gene>
    <name evidence="1" type="ORF">CDAR_94351</name>
</gene>
<organism evidence="1 2">
    <name type="scientific">Caerostris darwini</name>
    <dbReference type="NCBI Taxonomy" id="1538125"/>
    <lineage>
        <taxon>Eukaryota</taxon>
        <taxon>Metazoa</taxon>
        <taxon>Ecdysozoa</taxon>
        <taxon>Arthropoda</taxon>
        <taxon>Chelicerata</taxon>
        <taxon>Arachnida</taxon>
        <taxon>Araneae</taxon>
        <taxon>Araneomorphae</taxon>
        <taxon>Entelegynae</taxon>
        <taxon>Araneoidea</taxon>
        <taxon>Araneidae</taxon>
        <taxon>Caerostris</taxon>
    </lineage>
</organism>
<protein>
    <submittedName>
        <fullName evidence="1">Uncharacterized protein</fullName>
    </submittedName>
</protein>
<accession>A0AAV4VR97</accession>
<dbReference type="Proteomes" id="UP001054837">
    <property type="component" value="Unassembled WGS sequence"/>
</dbReference>
<dbReference type="AlphaFoldDB" id="A0AAV4VR97"/>
<name>A0AAV4VR97_9ARAC</name>
<evidence type="ECO:0000313" key="2">
    <source>
        <dbReference type="Proteomes" id="UP001054837"/>
    </source>
</evidence>
<sequence>MGGGMLPRRLHPTVIDKAFKRLDVLCPLGTLRSPPLYLLITFPDSLRILWGNECASGGTARLKRNVNKRGWPWTFFEKKVLIKKSRTKHYWKCFRITKTHILKKNH</sequence>
<comment type="caution">
    <text evidence="1">The sequence shown here is derived from an EMBL/GenBank/DDBJ whole genome shotgun (WGS) entry which is preliminary data.</text>
</comment>
<dbReference type="EMBL" id="BPLQ01013441">
    <property type="protein sequence ID" value="GIY72109.1"/>
    <property type="molecule type" value="Genomic_DNA"/>
</dbReference>
<proteinExistence type="predicted"/>
<keyword evidence="2" id="KW-1185">Reference proteome</keyword>
<reference evidence="1 2" key="1">
    <citation type="submission" date="2021-06" db="EMBL/GenBank/DDBJ databases">
        <title>Caerostris darwini draft genome.</title>
        <authorList>
            <person name="Kono N."/>
            <person name="Arakawa K."/>
        </authorList>
    </citation>
    <scope>NUCLEOTIDE SEQUENCE [LARGE SCALE GENOMIC DNA]</scope>
</reference>
<evidence type="ECO:0000313" key="1">
    <source>
        <dbReference type="EMBL" id="GIY72109.1"/>
    </source>
</evidence>